<evidence type="ECO:0000313" key="3">
    <source>
        <dbReference type="Proteomes" id="UP000002059"/>
    </source>
</evidence>
<protein>
    <submittedName>
        <fullName evidence="2">Uncharacterized protein</fullName>
    </submittedName>
</protein>
<dbReference type="VEuPathDB" id="FungiDB:PAAG_11256"/>
<dbReference type="KEGG" id="pbl:PAAG_11256"/>
<dbReference type="GeneID" id="26970322"/>
<sequence>MHPTESKDMRGGSYLQLTGNRGTNQGHRLCPRWGGEGRDSRGFTSVEPEIPSLERPRGDLVAGKNTWSTNSLSFLSPPGKANAILPSYFTAWFHSTICYLLPLYGTTIATSAANPLFHETQALHASGARAWY</sequence>
<feature type="compositionally biased region" description="Basic and acidic residues" evidence="1">
    <location>
        <begin position="1"/>
        <end position="10"/>
    </location>
</feature>
<dbReference type="RefSeq" id="XP_015703541.1">
    <property type="nucleotide sequence ID" value="XM_015846934.1"/>
</dbReference>
<evidence type="ECO:0000313" key="2">
    <source>
        <dbReference type="EMBL" id="KGQ02075.1"/>
    </source>
</evidence>
<dbReference type="AlphaFoldDB" id="A0A0A2V7L1"/>
<accession>A0A0A2V7L1</accession>
<gene>
    <name evidence="2" type="ORF">PAAG_11256</name>
</gene>
<dbReference type="HOGENOM" id="CLU_1917680_0_0_1"/>
<proteinExistence type="predicted"/>
<dbReference type="Proteomes" id="UP000002059">
    <property type="component" value="Partially assembled WGS sequence"/>
</dbReference>
<feature type="region of interest" description="Disordered" evidence="1">
    <location>
        <begin position="1"/>
        <end position="58"/>
    </location>
</feature>
<organism evidence="2 3">
    <name type="scientific">Paracoccidioides lutzii (strain ATCC MYA-826 / Pb01)</name>
    <name type="common">Paracoccidioides brasiliensis</name>
    <dbReference type="NCBI Taxonomy" id="502779"/>
    <lineage>
        <taxon>Eukaryota</taxon>
        <taxon>Fungi</taxon>
        <taxon>Dikarya</taxon>
        <taxon>Ascomycota</taxon>
        <taxon>Pezizomycotina</taxon>
        <taxon>Eurotiomycetes</taxon>
        <taxon>Eurotiomycetidae</taxon>
        <taxon>Onygenales</taxon>
        <taxon>Ajellomycetaceae</taxon>
        <taxon>Paracoccidioides</taxon>
    </lineage>
</organism>
<reference evidence="2 3" key="1">
    <citation type="journal article" date="2011" name="PLoS Genet.">
        <title>Comparative genomic analysis of human fungal pathogens causing paracoccidioidomycosis.</title>
        <authorList>
            <person name="Desjardins C.A."/>
            <person name="Champion M.D."/>
            <person name="Holder J.W."/>
            <person name="Muszewska A."/>
            <person name="Goldberg J."/>
            <person name="Bailao A.M."/>
            <person name="Brigido M.M."/>
            <person name="Ferreira M.E."/>
            <person name="Garcia A.M."/>
            <person name="Grynberg M."/>
            <person name="Gujja S."/>
            <person name="Heiman D.I."/>
            <person name="Henn M.R."/>
            <person name="Kodira C.D."/>
            <person name="Leon-Narvaez H."/>
            <person name="Longo L.V."/>
            <person name="Ma L.J."/>
            <person name="Malavazi I."/>
            <person name="Matsuo A.L."/>
            <person name="Morais F.V."/>
            <person name="Pereira M."/>
            <person name="Rodriguez-Brito S."/>
            <person name="Sakthikumar S."/>
            <person name="Salem-Izacc S.M."/>
            <person name="Sykes S.M."/>
            <person name="Teixeira M.M."/>
            <person name="Vallejo M.C."/>
            <person name="Walter M.E."/>
            <person name="Yandava C."/>
            <person name="Young S."/>
            <person name="Zeng Q."/>
            <person name="Zucker J."/>
            <person name="Felipe M.S."/>
            <person name="Goldman G.H."/>
            <person name="Haas B.J."/>
            <person name="McEwen J.G."/>
            <person name="Nino-Vega G."/>
            <person name="Puccia R."/>
            <person name="San-Blas G."/>
            <person name="Soares C.M."/>
            <person name="Birren B.W."/>
            <person name="Cuomo C.A."/>
        </authorList>
    </citation>
    <scope>NUCLEOTIDE SEQUENCE [LARGE SCALE GENOMIC DNA]</scope>
    <source>
        <strain evidence="3">ATCC MYA-826 / Pb01</strain>
    </source>
</reference>
<evidence type="ECO:0000256" key="1">
    <source>
        <dbReference type="SAM" id="MobiDB-lite"/>
    </source>
</evidence>
<dbReference type="EMBL" id="KN293993">
    <property type="protein sequence ID" value="KGQ02075.1"/>
    <property type="molecule type" value="Genomic_DNA"/>
</dbReference>
<keyword evidence="3" id="KW-1185">Reference proteome</keyword>
<feature type="compositionally biased region" description="Polar residues" evidence="1">
    <location>
        <begin position="15"/>
        <end position="26"/>
    </location>
</feature>
<name>A0A0A2V7L1_PARBA</name>